<feature type="compositionally biased region" description="Low complexity" evidence="1">
    <location>
        <begin position="171"/>
        <end position="184"/>
    </location>
</feature>
<gene>
    <name evidence="2" type="ORF">RhiXN_02436</name>
</gene>
<organism evidence="2 3">
    <name type="scientific">Rhizoctonia solani</name>
    <dbReference type="NCBI Taxonomy" id="456999"/>
    <lineage>
        <taxon>Eukaryota</taxon>
        <taxon>Fungi</taxon>
        <taxon>Dikarya</taxon>
        <taxon>Basidiomycota</taxon>
        <taxon>Agaricomycotina</taxon>
        <taxon>Agaricomycetes</taxon>
        <taxon>Cantharellales</taxon>
        <taxon>Ceratobasidiaceae</taxon>
        <taxon>Rhizoctonia</taxon>
    </lineage>
</organism>
<dbReference type="EMBL" id="CP059660">
    <property type="protein sequence ID" value="QRW17514.1"/>
    <property type="molecule type" value="Genomic_DNA"/>
</dbReference>
<accession>A0A8H8STG2</accession>
<dbReference type="RefSeq" id="XP_043177751.1">
    <property type="nucleotide sequence ID" value="XM_043322255.1"/>
</dbReference>
<dbReference type="GeneID" id="67024718"/>
<proteinExistence type="predicted"/>
<dbReference type="Proteomes" id="UP000650533">
    <property type="component" value="Chromosome 3"/>
</dbReference>
<name>A0A8H8STG2_9AGAM</name>
<reference evidence="2" key="1">
    <citation type="submission" date="2020-05" db="EMBL/GenBank/DDBJ databases">
        <title>Evolutionary and genomic comparisons of hybrid uninucleate and nonhybrid Rhizoctonia fungi.</title>
        <authorList>
            <person name="Li C."/>
            <person name="Chen X."/>
        </authorList>
    </citation>
    <scope>NUCLEOTIDE SEQUENCE</scope>
    <source>
        <strain evidence="2">AG-1 IA</strain>
    </source>
</reference>
<evidence type="ECO:0000313" key="2">
    <source>
        <dbReference type="EMBL" id="QRW17514.1"/>
    </source>
</evidence>
<evidence type="ECO:0000313" key="3">
    <source>
        <dbReference type="Proteomes" id="UP000650533"/>
    </source>
</evidence>
<feature type="compositionally biased region" description="Polar residues" evidence="1">
    <location>
        <begin position="161"/>
        <end position="170"/>
    </location>
</feature>
<evidence type="ECO:0000256" key="1">
    <source>
        <dbReference type="SAM" id="MobiDB-lite"/>
    </source>
</evidence>
<sequence>MSTPAYEVHIYGSKKSAKPIRKWVLPELLQAQFVNTDTGPKCPLEPFVNAFWSWVVEDGVCNVVRPSNPVSGECVLYKKAKGPRRHLAVLAMVEVQNGQGRWQRIQPQVGEMIQMYPDIAIQFQGKSTDTTFQNANLNNMEVDNGTLSNSRSKSFIDIASTQSTTPSMRSATTQPQAQPQEPADTSNPLIALIWVSSKFFDINNLRPTCSQIEELGFFLQLRDLPKTQAEYDLLYSKLSSSPFPMLSYPEVEKLCLLGCCWRRSDAETKRYLGLYRWPVEGSEKLHSILSQLRELD</sequence>
<dbReference type="AlphaFoldDB" id="A0A8H8STG2"/>
<dbReference type="KEGG" id="rsx:RhiXN_02436"/>
<protein>
    <submittedName>
        <fullName evidence="2">Uncharacterized protein</fullName>
    </submittedName>
</protein>
<feature type="region of interest" description="Disordered" evidence="1">
    <location>
        <begin position="161"/>
        <end position="184"/>
    </location>
</feature>